<evidence type="ECO:0000313" key="4">
    <source>
        <dbReference type="EMBL" id="ADY46093.1"/>
    </source>
</evidence>
<dbReference type="InterPro" id="IPR000215">
    <property type="entry name" value="Serpin_fam"/>
</dbReference>
<dbReference type="GO" id="GO:0004867">
    <property type="term" value="F:serine-type endopeptidase inhibitor activity"/>
    <property type="evidence" value="ECO:0007669"/>
    <property type="project" value="InterPro"/>
</dbReference>
<reference evidence="4" key="1">
    <citation type="journal article" date="2011" name="Genome Res.">
        <title>Deep small RNA sequencing from the nematode Ascaris reveals conservation, functional diversification, and novel developmental profiles.</title>
        <authorList>
            <person name="Wang J."/>
            <person name="Czech B."/>
            <person name="Crunk A."/>
            <person name="Wallace A."/>
            <person name="Mitreva M."/>
            <person name="Hannon G.J."/>
            <person name="Davis R.E."/>
        </authorList>
    </citation>
    <scope>NUCLEOTIDE SEQUENCE</scope>
</reference>
<organism evidence="4">
    <name type="scientific">Ascaris suum</name>
    <name type="common">Pig roundworm</name>
    <name type="synonym">Ascaris lumbricoides</name>
    <dbReference type="NCBI Taxonomy" id="6253"/>
    <lineage>
        <taxon>Eukaryota</taxon>
        <taxon>Metazoa</taxon>
        <taxon>Ecdysozoa</taxon>
        <taxon>Nematoda</taxon>
        <taxon>Chromadorea</taxon>
        <taxon>Rhabditida</taxon>
        <taxon>Spirurina</taxon>
        <taxon>Ascaridomorpha</taxon>
        <taxon>Ascaridoidea</taxon>
        <taxon>Ascarididae</taxon>
        <taxon>Ascaris</taxon>
    </lineage>
</organism>
<dbReference type="PANTHER" id="PTHR11461">
    <property type="entry name" value="SERINE PROTEASE INHIBITOR, SERPIN"/>
    <property type="match status" value="1"/>
</dbReference>
<feature type="domain" description="Serpin" evidence="3">
    <location>
        <begin position="39"/>
        <end position="398"/>
    </location>
</feature>
<dbReference type="Pfam" id="PF00079">
    <property type="entry name" value="Serpin"/>
    <property type="match status" value="1"/>
</dbReference>
<dbReference type="Gene3D" id="3.30.497.10">
    <property type="entry name" value="Antithrombin, subunit I, domain 2"/>
    <property type="match status" value="1"/>
</dbReference>
<dbReference type="PROSITE" id="PS00284">
    <property type="entry name" value="SERPIN"/>
    <property type="match status" value="1"/>
</dbReference>
<dbReference type="SUPFAM" id="SSF56574">
    <property type="entry name" value="Serpins"/>
    <property type="match status" value="1"/>
</dbReference>
<sequence length="398" mass="45592">MRSIQMILLTILFCIVYSYLYQRHVDETTIQRLQADFAVQLLRSTMHDAESPILLSPFSIGIILAIASAGAMSNTQQEINDALAKGFEANQIQEYFISQGNRLHNESNESVFRLSNLIVIRQKDGFVINKAFVDRAINDYDARIRGIDCSNVSALINEINEWVQNVTESNITAIIGERNILPEPNLFLVNAVYFNGDWAKKFKYEETFSKEFYISKDKVKQVDMMPIWAFGLFRYAEDAHVQLLGIPYSDNETFMYLFLPRDRDGLENVINEITGERIFALVKRCRIVDVEVEIPVFRIESNFDIKEALLKMGIKDAFATNADFSAISQSDLFISGILHTTFLEVNENGTEESNVPRPNPRPVQRMLWQGGHIKFVADHPFLFAILKDDIVLFIGRYT</sequence>
<dbReference type="InterPro" id="IPR036186">
    <property type="entry name" value="Serpin_sf"/>
</dbReference>
<evidence type="ECO:0000256" key="2">
    <source>
        <dbReference type="RuleBase" id="RU000411"/>
    </source>
</evidence>
<dbReference type="InterPro" id="IPR023795">
    <property type="entry name" value="Serpin_CS"/>
</dbReference>
<dbReference type="GO" id="GO:0005615">
    <property type="term" value="C:extracellular space"/>
    <property type="evidence" value="ECO:0007669"/>
    <property type="project" value="InterPro"/>
</dbReference>
<dbReference type="EMBL" id="JI173109">
    <property type="protein sequence ID" value="ADY46093.1"/>
    <property type="molecule type" value="mRNA"/>
</dbReference>
<dbReference type="AlphaFoldDB" id="F1L7I9"/>
<proteinExistence type="evidence at transcript level"/>
<accession>F1L7I9</accession>
<dbReference type="SMART" id="SM00093">
    <property type="entry name" value="SERPIN"/>
    <property type="match status" value="1"/>
</dbReference>
<dbReference type="PANTHER" id="PTHR11461:SF211">
    <property type="entry name" value="GH10112P-RELATED"/>
    <property type="match status" value="1"/>
</dbReference>
<protein>
    <submittedName>
        <fullName evidence="4">Serpin-like protein</fullName>
    </submittedName>
</protein>
<dbReference type="InterPro" id="IPR042185">
    <property type="entry name" value="Serpin_sf_2"/>
</dbReference>
<evidence type="ECO:0000259" key="3">
    <source>
        <dbReference type="SMART" id="SM00093"/>
    </source>
</evidence>
<dbReference type="Gene3D" id="2.30.39.10">
    <property type="entry name" value="Alpha-1-antitrypsin, domain 1"/>
    <property type="match status" value="1"/>
</dbReference>
<evidence type="ECO:0000256" key="1">
    <source>
        <dbReference type="ARBA" id="ARBA00009500"/>
    </source>
</evidence>
<comment type="similarity">
    <text evidence="1 2">Belongs to the serpin family.</text>
</comment>
<dbReference type="InterPro" id="IPR042178">
    <property type="entry name" value="Serpin_sf_1"/>
</dbReference>
<dbReference type="InterPro" id="IPR023796">
    <property type="entry name" value="Serpin_dom"/>
</dbReference>
<name>F1L7I9_ASCSU</name>